<feature type="compositionally biased region" description="Polar residues" evidence="1">
    <location>
        <begin position="73"/>
        <end position="95"/>
    </location>
</feature>
<dbReference type="PANTHER" id="PTHR15615:SF27">
    <property type="entry name" value="PHO85 CYCLIN CLG1"/>
    <property type="match status" value="1"/>
</dbReference>
<feature type="region of interest" description="Disordered" evidence="1">
    <location>
        <begin position="69"/>
        <end position="109"/>
    </location>
</feature>
<accession>A0A5M3N4U4</accession>
<proteinExistence type="predicted"/>
<dbReference type="GO" id="GO:0019901">
    <property type="term" value="F:protein kinase binding"/>
    <property type="evidence" value="ECO:0007669"/>
    <property type="project" value="InterPro"/>
</dbReference>
<dbReference type="GO" id="GO:0000307">
    <property type="term" value="C:cyclin-dependent protein kinase holoenzyme complex"/>
    <property type="evidence" value="ECO:0007669"/>
    <property type="project" value="TreeGrafter"/>
</dbReference>
<dbReference type="GO" id="GO:0016538">
    <property type="term" value="F:cyclin-dependent protein serine/threonine kinase regulator activity"/>
    <property type="evidence" value="ECO:0007669"/>
    <property type="project" value="TreeGrafter"/>
</dbReference>
<dbReference type="SUPFAM" id="SSF47954">
    <property type="entry name" value="Cyclin-like"/>
    <property type="match status" value="1"/>
</dbReference>
<organism evidence="3 4">
    <name type="scientific">Coniophora puteana (strain RWD-64-598)</name>
    <name type="common">Brown rot fungus</name>
    <dbReference type="NCBI Taxonomy" id="741705"/>
    <lineage>
        <taxon>Eukaryota</taxon>
        <taxon>Fungi</taxon>
        <taxon>Dikarya</taxon>
        <taxon>Basidiomycota</taxon>
        <taxon>Agaricomycotina</taxon>
        <taxon>Agaricomycetes</taxon>
        <taxon>Agaricomycetidae</taxon>
        <taxon>Boletales</taxon>
        <taxon>Coniophorineae</taxon>
        <taxon>Coniophoraceae</taxon>
        <taxon>Coniophora</taxon>
    </lineage>
</organism>
<feature type="region of interest" description="Disordered" evidence="1">
    <location>
        <begin position="313"/>
        <end position="359"/>
    </location>
</feature>
<feature type="region of interest" description="Disordered" evidence="1">
    <location>
        <begin position="467"/>
        <end position="488"/>
    </location>
</feature>
<evidence type="ECO:0000259" key="2">
    <source>
        <dbReference type="SMART" id="SM00385"/>
    </source>
</evidence>
<dbReference type="GeneID" id="19209794"/>
<evidence type="ECO:0000313" key="4">
    <source>
        <dbReference type="Proteomes" id="UP000053558"/>
    </source>
</evidence>
<protein>
    <recommendedName>
        <fullName evidence="2">Cyclin-like domain-containing protein</fullName>
    </recommendedName>
</protein>
<dbReference type="RefSeq" id="XP_007762738.1">
    <property type="nucleotide sequence ID" value="XM_007764548.1"/>
</dbReference>
<comment type="caution">
    <text evidence="3">The sequence shown here is derived from an EMBL/GenBank/DDBJ whole genome shotgun (WGS) entry which is preliminary data.</text>
</comment>
<dbReference type="SMART" id="SM00385">
    <property type="entry name" value="CYCLIN"/>
    <property type="match status" value="1"/>
</dbReference>
<dbReference type="Pfam" id="PF08613">
    <property type="entry name" value="Cyclin"/>
    <property type="match status" value="1"/>
</dbReference>
<reference evidence="4" key="1">
    <citation type="journal article" date="2012" name="Science">
        <title>The Paleozoic origin of enzymatic lignin decomposition reconstructed from 31 fungal genomes.</title>
        <authorList>
            <person name="Floudas D."/>
            <person name="Binder M."/>
            <person name="Riley R."/>
            <person name="Barry K."/>
            <person name="Blanchette R.A."/>
            <person name="Henrissat B."/>
            <person name="Martinez A.T."/>
            <person name="Otillar R."/>
            <person name="Spatafora J.W."/>
            <person name="Yadav J.S."/>
            <person name="Aerts A."/>
            <person name="Benoit I."/>
            <person name="Boyd A."/>
            <person name="Carlson A."/>
            <person name="Copeland A."/>
            <person name="Coutinho P.M."/>
            <person name="de Vries R.P."/>
            <person name="Ferreira P."/>
            <person name="Findley K."/>
            <person name="Foster B."/>
            <person name="Gaskell J."/>
            <person name="Glotzer D."/>
            <person name="Gorecki P."/>
            <person name="Heitman J."/>
            <person name="Hesse C."/>
            <person name="Hori C."/>
            <person name="Igarashi K."/>
            <person name="Jurgens J.A."/>
            <person name="Kallen N."/>
            <person name="Kersten P."/>
            <person name="Kohler A."/>
            <person name="Kuees U."/>
            <person name="Kumar T.K.A."/>
            <person name="Kuo A."/>
            <person name="LaButti K."/>
            <person name="Larrondo L.F."/>
            <person name="Lindquist E."/>
            <person name="Ling A."/>
            <person name="Lombard V."/>
            <person name="Lucas S."/>
            <person name="Lundell T."/>
            <person name="Martin R."/>
            <person name="McLaughlin D.J."/>
            <person name="Morgenstern I."/>
            <person name="Morin E."/>
            <person name="Murat C."/>
            <person name="Nagy L.G."/>
            <person name="Nolan M."/>
            <person name="Ohm R.A."/>
            <person name="Patyshakuliyeva A."/>
            <person name="Rokas A."/>
            <person name="Ruiz-Duenas F.J."/>
            <person name="Sabat G."/>
            <person name="Salamov A."/>
            <person name="Samejima M."/>
            <person name="Schmutz J."/>
            <person name="Slot J.C."/>
            <person name="St John F."/>
            <person name="Stenlid J."/>
            <person name="Sun H."/>
            <person name="Sun S."/>
            <person name="Syed K."/>
            <person name="Tsang A."/>
            <person name="Wiebenga A."/>
            <person name="Young D."/>
            <person name="Pisabarro A."/>
            <person name="Eastwood D.C."/>
            <person name="Martin F."/>
            <person name="Cullen D."/>
            <person name="Grigoriev I.V."/>
            <person name="Hibbett D.S."/>
        </authorList>
    </citation>
    <scope>NUCLEOTIDE SEQUENCE [LARGE SCALE GENOMIC DNA]</scope>
    <source>
        <strain evidence="4">RWD-64-598 SS2</strain>
    </source>
</reference>
<sequence>MTATLPSLSTDLLQSWSTWRPPKHQQQHHQHSALITPPMSTTLPRIANHHPQVSLPPITHFDRQVSEMPLLTPPTTHDASSWSKSTSGPPQSQPAYVSPPETCNDPPMQAPRLAVPQDPNAPVVDWFDFSLKRSAHFIAEKTCEMIVYLWFSNSLRSAVHRAKAEPQQTASPPYSPDRQSNPPLQFSVTPQFVHFMQKLLETTQVSQSVIVLALLYIFRLKEKNHFTAGLPGSEFRIAVAALMMANKFLDDNTYTNKTWSDVSGISLDEVNRMEREFLLGISFGLYANKSEYDTWMNLLKGLVMAKEKEHQAWRGGPRRHRSHRHTAPNTATPSARHYRHRHQHPATYRARSTSPMHESPRMRGYMGDYVPTQAFMPTAVPTPAVAPAPATVPASSAYVPAPVPAPQPGSKRSAADAFSPTSASFSQLPPLKRPTGMTLQIPDKVHATSPASNSPLESLQSFAKMSLSSSPHTVRSAHPAQSAHSDNRPQTLVAAYRVDKPFNVPENLYYYSLAGSATTTDKVHDQEHRRKAKLRCYQPAPPPTSYPPPPPHIPMNIQSASVSPHEVHINFRQAPLPHLYDAVWSRKLQVPPVPVYNHSPVDVDSSLHLPPLRDASMTSIPSAPFANAGPPGVHGVQYYTPPNHASSPLYPYNWSYGR</sequence>
<keyword evidence="4" id="KW-1185">Reference proteome</keyword>
<evidence type="ECO:0000313" key="3">
    <source>
        <dbReference type="EMBL" id="EIW86074.1"/>
    </source>
</evidence>
<dbReference type="CDD" id="cd20557">
    <property type="entry name" value="CYCLIN_ScPCL1-like"/>
    <property type="match status" value="1"/>
</dbReference>
<dbReference type="PANTHER" id="PTHR15615">
    <property type="match status" value="1"/>
</dbReference>
<dbReference type="InterPro" id="IPR036915">
    <property type="entry name" value="Cyclin-like_sf"/>
</dbReference>
<dbReference type="OMA" id="VRFMQKV"/>
<feature type="domain" description="Cyclin-like" evidence="2">
    <location>
        <begin position="194"/>
        <end position="279"/>
    </location>
</feature>
<dbReference type="EMBL" id="JH711573">
    <property type="protein sequence ID" value="EIW86074.1"/>
    <property type="molecule type" value="Genomic_DNA"/>
</dbReference>
<gene>
    <name evidence="3" type="ORF">CONPUDRAFT_78596</name>
</gene>
<feature type="region of interest" description="Disordered" evidence="1">
    <location>
        <begin position="162"/>
        <end position="181"/>
    </location>
</feature>
<feature type="compositionally biased region" description="Basic residues" evidence="1">
    <location>
        <begin position="316"/>
        <end position="326"/>
    </location>
</feature>
<evidence type="ECO:0000256" key="1">
    <source>
        <dbReference type="SAM" id="MobiDB-lite"/>
    </source>
</evidence>
<dbReference type="AlphaFoldDB" id="A0A5M3N4U4"/>
<dbReference type="OrthoDB" id="244495at2759"/>
<dbReference type="GO" id="GO:0005634">
    <property type="term" value="C:nucleus"/>
    <property type="evidence" value="ECO:0007669"/>
    <property type="project" value="TreeGrafter"/>
</dbReference>
<dbReference type="Gene3D" id="1.10.472.10">
    <property type="entry name" value="Cyclin-like"/>
    <property type="match status" value="1"/>
</dbReference>
<name>A0A5M3N4U4_CONPW</name>
<dbReference type="InterPro" id="IPR013922">
    <property type="entry name" value="Cyclin_PHO80-like"/>
</dbReference>
<dbReference type="KEGG" id="cput:CONPUDRAFT_78596"/>
<feature type="compositionally biased region" description="Polar residues" evidence="1">
    <location>
        <begin position="166"/>
        <end position="181"/>
    </location>
</feature>
<feature type="region of interest" description="Disordered" evidence="1">
    <location>
        <begin position="404"/>
        <end position="433"/>
    </location>
</feature>
<dbReference type="Proteomes" id="UP000053558">
    <property type="component" value="Unassembled WGS sequence"/>
</dbReference>
<dbReference type="InterPro" id="IPR013763">
    <property type="entry name" value="Cyclin-like_dom"/>
</dbReference>